<dbReference type="EMBL" id="JAYMYR010000006">
    <property type="protein sequence ID" value="KAK7357987.1"/>
    <property type="molecule type" value="Genomic_DNA"/>
</dbReference>
<proteinExistence type="predicted"/>
<comment type="caution">
    <text evidence="1">The sequence shown here is derived from an EMBL/GenBank/DDBJ whole genome shotgun (WGS) entry which is preliminary data.</text>
</comment>
<gene>
    <name evidence="1" type="ORF">VNO80_17285</name>
</gene>
<sequence>MVMNRTVKSNDWRRKRMVNSKVGRSVLKDDDKHTLELCRHSGLSLFSHHCLSGHVLLLSLVILDQCVHLL</sequence>
<reference evidence="1 2" key="1">
    <citation type="submission" date="2024-01" db="EMBL/GenBank/DDBJ databases">
        <title>The genomes of 5 underutilized Papilionoideae crops provide insights into root nodulation and disease resistanc.</title>
        <authorList>
            <person name="Jiang F."/>
        </authorList>
    </citation>
    <scope>NUCLEOTIDE SEQUENCE [LARGE SCALE GENOMIC DNA]</scope>
    <source>
        <strain evidence="1">JINMINGXINNONG_FW02</strain>
        <tissue evidence="1">Leaves</tissue>
    </source>
</reference>
<dbReference type="Proteomes" id="UP001374584">
    <property type="component" value="Unassembled WGS sequence"/>
</dbReference>
<protein>
    <submittedName>
        <fullName evidence="1">Uncharacterized protein</fullName>
    </submittedName>
</protein>
<evidence type="ECO:0000313" key="2">
    <source>
        <dbReference type="Proteomes" id="UP001374584"/>
    </source>
</evidence>
<accession>A0AAN9MP40</accession>
<organism evidence="1 2">
    <name type="scientific">Phaseolus coccineus</name>
    <name type="common">Scarlet runner bean</name>
    <name type="synonym">Phaseolus multiflorus</name>
    <dbReference type="NCBI Taxonomy" id="3886"/>
    <lineage>
        <taxon>Eukaryota</taxon>
        <taxon>Viridiplantae</taxon>
        <taxon>Streptophyta</taxon>
        <taxon>Embryophyta</taxon>
        <taxon>Tracheophyta</taxon>
        <taxon>Spermatophyta</taxon>
        <taxon>Magnoliopsida</taxon>
        <taxon>eudicotyledons</taxon>
        <taxon>Gunneridae</taxon>
        <taxon>Pentapetalae</taxon>
        <taxon>rosids</taxon>
        <taxon>fabids</taxon>
        <taxon>Fabales</taxon>
        <taxon>Fabaceae</taxon>
        <taxon>Papilionoideae</taxon>
        <taxon>50 kb inversion clade</taxon>
        <taxon>NPAAA clade</taxon>
        <taxon>indigoferoid/millettioid clade</taxon>
        <taxon>Phaseoleae</taxon>
        <taxon>Phaseolus</taxon>
    </lineage>
</organism>
<name>A0AAN9MP40_PHACN</name>
<evidence type="ECO:0000313" key="1">
    <source>
        <dbReference type="EMBL" id="KAK7357987.1"/>
    </source>
</evidence>
<dbReference type="AlphaFoldDB" id="A0AAN9MP40"/>
<keyword evidence="2" id="KW-1185">Reference proteome</keyword>